<dbReference type="Proteomes" id="UP001302602">
    <property type="component" value="Unassembled WGS sequence"/>
</dbReference>
<dbReference type="EMBL" id="MU853248">
    <property type="protein sequence ID" value="KAK4119439.1"/>
    <property type="molecule type" value="Genomic_DNA"/>
</dbReference>
<accession>A0AAN6Z0G0</accession>
<keyword evidence="2" id="KW-1185">Reference proteome</keyword>
<protein>
    <submittedName>
        <fullName evidence="1">Uncharacterized protein</fullName>
    </submittedName>
</protein>
<dbReference type="GeneID" id="87832549"/>
<name>A0AAN6Z0G0_9PEZI</name>
<evidence type="ECO:0000313" key="2">
    <source>
        <dbReference type="Proteomes" id="UP001302602"/>
    </source>
</evidence>
<organism evidence="1 2">
    <name type="scientific">Parathielavia appendiculata</name>
    <dbReference type="NCBI Taxonomy" id="2587402"/>
    <lineage>
        <taxon>Eukaryota</taxon>
        <taxon>Fungi</taxon>
        <taxon>Dikarya</taxon>
        <taxon>Ascomycota</taxon>
        <taxon>Pezizomycotina</taxon>
        <taxon>Sordariomycetes</taxon>
        <taxon>Sordariomycetidae</taxon>
        <taxon>Sordariales</taxon>
        <taxon>Chaetomiaceae</taxon>
        <taxon>Parathielavia</taxon>
    </lineage>
</organism>
<evidence type="ECO:0000313" key="1">
    <source>
        <dbReference type="EMBL" id="KAK4119439.1"/>
    </source>
</evidence>
<proteinExistence type="predicted"/>
<reference evidence="1" key="2">
    <citation type="submission" date="2023-05" db="EMBL/GenBank/DDBJ databases">
        <authorList>
            <consortium name="Lawrence Berkeley National Laboratory"/>
            <person name="Steindorff A."/>
            <person name="Hensen N."/>
            <person name="Bonometti L."/>
            <person name="Westerberg I."/>
            <person name="Brannstrom I.O."/>
            <person name="Guillou S."/>
            <person name="Cros-Aarteil S."/>
            <person name="Calhoun S."/>
            <person name="Haridas S."/>
            <person name="Kuo A."/>
            <person name="Mondo S."/>
            <person name="Pangilinan J."/>
            <person name="Riley R."/>
            <person name="Labutti K."/>
            <person name="Andreopoulos B."/>
            <person name="Lipzen A."/>
            <person name="Chen C."/>
            <person name="Yanf M."/>
            <person name="Daum C."/>
            <person name="Ng V."/>
            <person name="Clum A."/>
            <person name="Ohm R."/>
            <person name="Martin F."/>
            <person name="Silar P."/>
            <person name="Natvig D."/>
            <person name="Lalanne C."/>
            <person name="Gautier V."/>
            <person name="Ament-Velasquez S.L."/>
            <person name="Kruys A."/>
            <person name="Hutchinson M.I."/>
            <person name="Powell A.J."/>
            <person name="Barry K."/>
            <person name="Miller A.N."/>
            <person name="Grigoriev I.V."/>
            <person name="Debuchy R."/>
            <person name="Gladieux P."/>
            <person name="Thoren M.H."/>
            <person name="Johannesson H."/>
        </authorList>
    </citation>
    <scope>NUCLEOTIDE SEQUENCE</scope>
    <source>
        <strain evidence="1">CBS 731.68</strain>
    </source>
</reference>
<dbReference type="RefSeq" id="XP_062643212.1">
    <property type="nucleotide sequence ID" value="XM_062795781.1"/>
</dbReference>
<sequence length="206" mass="23821">MTCKLGAEFGGTHRFLADRKPGFCFCVPELVGRIELVAYSSVVCNVTQDTCIISWEGLRHNSLLQQRLTAQIPLDFNNPKPWVLSRHIENLVSRIEGEPDKKAQKTRHKNDIGDCHCNGLGPQPRSDQRADEDNHLHMSFAELQRMRLRELQCRLVKSIVDMRIDPRTAADWEANLKEYIQAVRDYDFMTECSQRNKGDNIRKREI</sequence>
<comment type="caution">
    <text evidence="1">The sequence shown here is derived from an EMBL/GenBank/DDBJ whole genome shotgun (WGS) entry which is preliminary data.</text>
</comment>
<reference evidence="1" key="1">
    <citation type="journal article" date="2023" name="Mol. Phylogenet. Evol.">
        <title>Genome-scale phylogeny and comparative genomics of the fungal order Sordariales.</title>
        <authorList>
            <person name="Hensen N."/>
            <person name="Bonometti L."/>
            <person name="Westerberg I."/>
            <person name="Brannstrom I.O."/>
            <person name="Guillou S."/>
            <person name="Cros-Aarteil S."/>
            <person name="Calhoun S."/>
            <person name="Haridas S."/>
            <person name="Kuo A."/>
            <person name="Mondo S."/>
            <person name="Pangilinan J."/>
            <person name="Riley R."/>
            <person name="LaButti K."/>
            <person name="Andreopoulos B."/>
            <person name="Lipzen A."/>
            <person name="Chen C."/>
            <person name="Yan M."/>
            <person name="Daum C."/>
            <person name="Ng V."/>
            <person name="Clum A."/>
            <person name="Steindorff A."/>
            <person name="Ohm R.A."/>
            <person name="Martin F."/>
            <person name="Silar P."/>
            <person name="Natvig D.O."/>
            <person name="Lalanne C."/>
            <person name="Gautier V."/>
            <person name="Ament-Velasquez S.L."/>
            <person name="Kruys A."/>
            <person name="Hutchinson M.I."/>
            <person name="Powell A.J."/>
            <person name="Barry K."/>
            <person name="Miller A.N."/>
            <person name="Grigoriev I.V."/>
            <person name="Debuchy R."/>
            <person name="Gladieux P."/>
            <person name="Hiltunen Thoren M."/>
            <person name="Johannesson H."/>
        </authorList>
    </citation>
    <scope>NUCLEOTIDE SEQUENCE</scope>
    <source>
        <strain evidence="1">CBS 731.68</strain>
    </source>
</reference>
<gene>
    <name evidence="1" type="ORF">N657DRAFT_674850</name>
</gene>
<dbReference type="AlphaFoldDB" id="A0AAN6Z0G0"/>